<dbReference type="Proteomes" id="UP000253201">
    <property type="component" value="Unassembled WGS sequence"/>
</dbReference>
<gene>
    <name evidence="1" type="ORF">DFQ50_1024</name>
</gene>
<organism evidence="1 2">
    <name type="scientific">Pseudocitrobacter faecalis</name>
    <dbReference type="NCBI Taxonomy" id="1398493"/>
    <lineage>
        <taxon>Bacteria</taxon>
        <taxon>Pseudomonadati</taxon>
        <taxon>Pseudomonadota</taxon>
        <taxon>Gammaproteobacteria</taxon>
        <taxon>Enterobacterales</taxon>
        <taxon>Enterobacteriaceae</taxon>
        <taxon>Pseudocitrobacter</taxon>
    </lineage>
</organism>
<dbReference type="EMBL" id="QNRL01000002">
    <property type="protein sequence ID" value="RBP13273.1"/>
    <property type="molecule type" value="Genomic_DNA"/>
</dbReference>
<accession>A0ABX9G434</accession>
<reference evidence="1 2" key="1">
    <citation type="submission" date="2018-06" db="EMBL/GenBank/DDBJ databases">
        <title>Genomic Encyclopedia of Type Strains, Phase IV (KMG-IV): sequencing the most valuable type-strain genomes for metagenomic binning, comparative biology and taxonomic classification.</title>
        <authorList>
            <person name="Goeker M."/>
        </authorList>
    </citation>
    <scope>NUCLEOTIDE SEQUENCE [LARGE SCALE GENOMIC DNA]</scope>
    <source>
        <strain evidence="1 2">DSM 27453</strain>
    </source>
</reference>
<sequence>MSGDDVIQFIDPHRSLEYGVCDSLLKVRDHKHLILIVITVPVFMKIFHQPCTMILNALSQDEKCGLSKEQYRI</sequence>
<proteinExistence type="predicted"/>
<name>A0ABX9G434_9ENTR</name>
<protein>
    <submittedName>
        <fullName evidence="1">Uncharacterized protein</fullName>
    </submittedName>
</protein>
<evidence type="ECO:0000313" key="1">
    <source>
        <dbReference type="EMBL" id="RBP13273.1"/>
    </source>
</evidence>
<evidence type="ECO:0000313" key="2">
    <source>
        <dbReference type="Proteomes" id="UP000253201"/>
    </source>
</evidence>
<comment type="caution">
    <text evidence="1">The sequence shown here is derived from an EMBL/GenBank/DDBJ whole genome shotgun (WGS) entry which is preliminary data.</text>
</comment>
<keyword evidence="2" id="KW-1185">Reference proteome</keyword>